<protein>
    <submittedName>
        <fullName evidence="2">Ubiquitin carboxyl-terminal hydrolase 13</fullName>
    </submittedName>
</protein>
<dbReference type="GO" id="GO:0005634">
    <property type="term" value="C:nucleus"/>
    <property type="evidence" value="ECO:0007669"/>
    <property type="project" value="TreeGrafter"/>
</dbReference>
<evidence type="ECO:0000313" key="2">
    <source>
        <dbReference type="EMBL" id="PXF43026.1"/>
    </source>
</evidence>
<gene>
    <name evidence="2" type="ORF">BWQ96_07223</name>
</gene>
<sequence>MRYKNSSSCFSDELAKMMTKIALGKPKTFSTLFQGKLLNYVECVNVDYTSTTDEEFSDIPLNVKDCRNVYESSEKYAEVGMIEGDNKYRADGLDELQAARKDVKLLKSPPVLQLHLKHFEFELTRFATVNDFFLRPSNSKLCIHTSLTFFSIFPFSRRFCPTSPTACKRFFYRL</sequence>
<dbReference type="InterPro" id="IPR050164">
    <property type="entry name" value="Peptidase_C19"/>
</dbReference>
<dbReference type="STRING" id="448386.A0A2V3ILR9"/>
<name>A0A2V3ILR9_9FLOR</name>
<dbReference type="AlphaFoldDB" id="A0A2V3ILR9"/>
<dbReference type="GO" id="GO:0016579">
    <property type="term" value="P:protein deubiquitination"/>
    <property type="evidence" value="ECO:0007669"/>
    <property type="project" value="InterPro"/>
</dbReference>
<dbReference type="Pfam" id="PF00443">
    <property type="entry name" value="UCH"/>
    <property type="match status" value="1"/>
</dbReference>
<proteinExistence type="predicted"/>
<dbReference type="OrthoDB" id="289038at2759"/>
<dbReference type="PANTHER" id="PTHR24006:SF644">
    <property type="entry name" value="UBIQUITIN CARBOXYL-TERMINAL HYDROLASE 7"/>
    <property type="match status" value="1"/>
</dbReference>
<organism evidence="2 3">
    <name type="scientific">Gracilariopsis chorda</name>
    <dbReference type="NCBI Taxonomy" id="448386"/>
    <lineage>
        <taxon>Eukaryota</taxon>
        <taxon>Rhodophyta</taxon>
        <taxon>Florideophyceae</taxon>
        <taxon>Rhodymeniophycidae</taxon>
        <taxon>Gracilariales</taxon>
        <taxon>Gracilariaceae</taxon>
        <taxon>Gracilariopsis</taxon>
    </lineage>
</organism>
<evidence type="ECO:0000313" key="3">
    <source>
        <dbReference type="Proteomes" id="UP000247409"/>
    </source>
</evidence>
<feature type="domain" description="USP" evidence="1">
    <location>
        <begin position="1"/>
        <end position="174"/>
    </location>
</feature>
<evidence type="ECO:0000259" key="1">
    <source>
        <dbReference type="PROSITE" id="PS50235"/>
    </source>
</evidence>
<dbReference type="GO" id="GO:0004843">
    <property type="term" value="F:cysteine-type deubiquitinase activity"/>
    <property type="evidence" value="ECO:0007669"/>
    <property type="project" value="InterPro"/>
</dbReference>
<dbReference type="GO" id="GO:0031647">
    <property type="term" value="P:regulation of protein stability"/>
    <property type="evidence" value="ECO:0007669"/>
    <property type="project" value="TreeGrafter"/>
</dbReference>
<dbReference type="EMBL" id="NBIV01000140">
    <property type="protein sequence ID" value="PXF43026.1"/>
    <property type="molecule type" value="Genomic_DNA"/>
</dbReference>
<dbReference type="Gene3D" id="3.90.70.10">
    <property type="entry name" value="Cysteine proteinases"/>
    <property type="match status" value="1"/>
</dbReference>
<reference evidence="2 3" key="1">
    <citation type="journal article" date="2018" name="Mol. Biol. Evol.">
        <title>Analysis of the draft genome of the red seaweed Gracilariopsis chorda provides insights into genome size evolution in Rhodophyta.</title>
        <authorList>
            <person name="Lee J."/>
            <person name="Yang E.C."/>
            <person name="Graf L."/>
            <person name="Yang J.H."/>
            <person name="Qiu H."/>
            <person name="Zel Zion U."/>
            <person name="Chan C.X."/>
            <person name="Stephens T.G."/>
            <person name="Weber A.P.M."/>
            <person name="Boo G.H."/>
            <person name="Boo S.M."/>
            <person name="Kim K.M."/>
            <person name="Shin Y."/>
            <person name="Jung M."/>
            <person name="Lee S.J."/>
            <person name="Yim H.S."/>
            <person name="Lee J.H."/>
            <person name="Bhattacharya D."/>
            <person name="Yoon H.S."/>
        </authorList>
    </citation>
    <scope>NUCLEOTIDE SEQUENCE [LARGE SCALE GENOMIC DNA]</scope>
    <source>
        <strain evidence="2 3">SKKU-2015</strain>
        <tissue evidence="2">Whole body</tissue>
    </source>
</reference>
<dbReference type="InterPro" id="IPR001394">
    <property type="entry name" value="Peptidase_C19_UCH"/>
</dbReference>
<keyword evidence="3" id="KW-1185">Reference proteome</keyword>
<dbReference type="InterPro" id="IPR028889">
    <property type="entry name" value="USP"/>
</dbReference>
<dbReference type="InterPro" id="IPR038765">
    <property type="entry name" value="Papain-like_cys_pep_sf"/>
</dbReference>
<dbReference type="SUPFAM" id="SSF54001">
    <property type="entry name" value="Cysteine proteinases"/>
    <property type="match status" value="1"/>
</dbReference>
<dbReference type="Proteomes" id="UP000247409">
    <property type="component" value="Unassembled WGS sequence"/>
</dbReference>
<accession>A0A2V3ILR9</accession>
<keyword evidence="2" id="KW-0378">Hydrolase</keyword>
<comment type="caution">
    <text evidence="2">The sequence shown here is derived from an EMBL/GenBank/DDBJ whole genome shotgun (WGS) entry which is preliminary data.</text>
</comment>
<dbReference type="PANTHER" id="PTHR24006">
    <property type="entry name" value="UBIQUITIN CARBOXYL-TERMINAL HYDROLASE"/>
    <property type="match status" value="1"/>
</dbReference>
<dbReference type="PROSITE" id="PS50235">
    <property type="entry name" value="USP_3"/>
    <property type="match status" value="1"/>
</dbReference>
<dbReference type="GO" id="GO:0005829">
    <property type="term" value="C:cytosol"/>
    <property type="evidence" value="ECO:0007669"/>
    <property type="project" value="TreeGrafter"/>
</dbReference>